<name>E3NAJ7_CAERE</name>
<accession>E3NAJ7</accession>
<organism evidence="2">
    <name type="scientific">Caenorhabditis remanei</name>
    <name type="common">Caenorhabditis vulgaris</name>
    <dbReference type="NCBI Taxonomy" id="31234"/>
    <lineage>
        <taxon>Eukaryota</taxon>
        <taxon>Metazoa</taxon>
        <taxon>Ecdysozoa</taxon>
        <taxon>Nematoda</taxon>
        <taxon>Chromadorea</taxon>
        <taxon>Rhabditida</taxon>
        <taxon>Rhabditina</taxon>
        <taxon>Rhabditomorpha</taxon>
        <taxon>Rhabditoidea</taxon>
        <taxon>Rhabditidae</taxon>
        <taxon>Peloderinae</taxon>
        <taxon>Caenorhabditis</taxon>
    </lineage>
</organism>
<evidence type="ECO:0000313" key="2">
    <source>
        <dbReference type="Proteomes" id="UP000008281"/>
    </source>
</evidence>
<dbReference type="OrthoDB" id="8044406at2759"/>
<dbReference type="HOGENOM" id="CLU_3368969_0_0_1"/>
<dbReference type="AlphaFoldDB" id="E3NAJ7"/>
<proteinExistence type="predicted"/>
<keyword evidence="2" id="KW-1185">Reference proteome</keyword>
<dbReference type="Proteomes" id="UP000008281">
    <property type="component" value="Unassembled WGS sequence"/>
</dbReference>
<dbReference type="EMBL" id="DS268576">
    <property type="protein sequence ID" value="EFO91164.1"/>
    <property type="molecule type" value="Genomic_DNA"/>
</dbReference>
<evidence type="ECO:0000313" key="1">
    <source>
        <dbReference type="EMBL" id="EFO91164.1"/>
    </source>
</evidence>
<sequence length="35" mass="3999">MMSGKIPDRWKTSIVMPVNKIAKPRALTDFRPISI</sequence>
<dbReference type="InParanoid" id="E3NAJ7"/>
<reference evidence="1" key="1">
    <citation type="submission" date="2007-07" db="EMBL/GenBank/DDBJ databases">
        <title>PCAP assembly of the Caenorhabditis remanei genome.</title>
        <authorList>
            <consortium name="The Caenorhabditis remanei Sequencing Consortium"/>
            <person name="Wilson R.K."/>
        </authorList>
    </citation>
    <scope>NUCLEOTIDE SEQUENCE [LARGE SCALE GENOMIC DNA]</scope>
    <source>
        <strain evidence="1">PB4641</strain>
    </source>
</reference>
<protein>
    <submittedName>
        <fullName evidence="1">Uncharacterized protein</fullName>
    </submittedName>
</protein>
<gene>
    <name evidence="1" type="ORF">CRE_30138</name>
</gene>